<keyword evidence="4" id="KW-0804">Transcription</keyword>
<dbReference type="Gene3D" id="1.10.10.10">
    <property type="entry name" value="Winged helix-like DNA-binding domain superfamily/Winged helix DNA-binding domain"/>
    <property type="match status" value="1"/>
</dbReference>
<dbReference type="InterPro" id="IPR058163">
    <property type="entry name" value="LysR-type_TF_proteobact-type"/>
</dbReference>
<evidence type="ECO:0000313" key="9">
    <source>
        <dbReference type="Proteomes" id="UP000251571"/>
    </source>
</evidence>
<dbReference type="SUPFAM" id="SSF46785">
    <property type="entry name" value="Winged helix' DNA-binding domain"/>
    <property type="match status" value="1"/>
</dbReference>
<dbReference type="InterPro" id="IPR036388">
    <property type="entry name" value="WH-like_DNA-bd_sf"/>
</dbReference>
<dbReference type="SUPFAM" id="SSF53850">
    <property type="entry name" value="Periplasmic binding protein-like II"/>
    <property type="match status" value="1"/>
</dbReference>
<dbReference type="OrthoDB" id="9813056at2"/>
<dbReference type="CDD" id="cd08422">
    <property type="entry name" value="PBP2_CrgA_like"/>
    <property type="match status" value="1"/>
</dbReference>
<dbReference type="InterPro" id="IPR000847">
    <property type="entry name" value="LysR_HTH_N"/>
</dbReference>
<keyword evidence="3 7" id="KW-0238">DNA-binding</keyword>
<dbReference type="EMBL" id="QGDJ01000003">
    <property type="protein sequence ID" value="PWJ20187.1"/>
    <property type="molecule type" value="Genomic_DNA"/>
</dbReference>
<dbReference type="GO" id="GO:0003700">
    <property type="term" value="F:DNA-binding transcription factor activity"/>
    <property type="evidence" value="ECO:0007669"/>
    <property type="project" value="InterPro"/>
</dbReference>
<dbReference type="EMBL" id="UETC01000003">
    <property type="protein sequence ID" value="SSA44168.1"/>
    <property type="molecule type" value="Genomic_DNA"/>
</dbReference>
<dbReference type="InterPro" id="IPR005119">
    <property type="entry name" value="LysR_subst-bd"/>
</dbReference>
<evidence type="ECO:0000313" key="7">
    <source>
        <dbReference type="EMBL" id="SSA44168.1"/>
    </source>
</evidence>
<dbReference type="Proteomes" id="UP000251571">
    <property type="component" value="Unassembled WGS sequence"/>
</dbReference>
<keyword evidence="2" id="KW-0805">Transcription regulation</keyword>
<organism evidence="7 9">
    <name type="scientific">Jannaschia seohaensis</name>
    <dbReference type="NCBI Taxonomy" id="475081"/>
    <lineage>
        <taxon>Bacteria</taxon>
        <taxon>Pseudomonadati</taxon>
        <taxon>Pseudomonadota</taxon>
        <taxon>Alphaproteobacteria</taxon>
        <taxon>Rhodobacterales</taxon>
        <taxon>Roseobacteraceae</taxon>
        <taxon>Jannaschia</taxon>
    </lineage>
</organism>
<dbReference type="PANTHER" id="PTHR30537">
    <property type="entry name" value="HTH-TYPE TRANSCRIPTIONAL REGULATOR"/>
    <property type="match status" value="1"/>
</dbReference>
<evidence type="ECO:0000256" key="1">
    <source>
        <dbReference type="ARBA" id="ARBA00009437"/>
    </source>
</evidence>
<name>A0A2Y9ALG8_9RHOB</name>
<evidence type="ECO:0000256" key="4">
    <source>
        <dbReference type="ARBA" id="ARBA00023163"/>
    </source>
</evidence>
<reference evidence="7 9" key="1">
    <citation type="submission" date="2016-10" db="EMBL/GenBank/DDBJ databases">
        <authorList>
            <person name="Cai Z."/>
        </authorList>
    </citation>
    <scope>NUCLEOTIDE SEQUENCE [LARGE SCALE GENOMIC DNA]</scope>
    <source>
        <strain evidence="7 9">DSM 25227</strain>
    </source>
</reference>
<dbReference type="FunFam" id="1.10.10.10:FF:000001">
    <property type="entry name" value="LysR family transcriptional regulator"/>
    <property type="match status" value="1"/>
</dbReference>
<comment type="similarity">
    <text evidence="1">Belongs to the LysR transcriptional regulatory family.</text>
</comment>
<proteinExistence type="inferred from homology"/>
<gene>
    <name evidence="6" type="ORF">BCF38_1032</name>
    <name evidence="7" type="ORF">SAMN05421539_1032</name>
</gene>
<dbReference type="Gene3D" id="3.40.190.290">
    <property type="match status" value="1"/>
</dbReference>
<dbReference type="Proteomes" id="UP000245839">
    <property type="component" value="Unassembled WGS sequence"/>
</dbReference>
<protein>
    <submittedName>
        <fullName evidence="6">DNA-binding transcriptional LysR family regulator</fullName>
    </submittedName>
    <submittedName>
        <fullName evidence="7">DNA-binding transcriptional regulator, LysR family</fullName>
    </submittedName>
</protein>
<dbReference type="PROSITE" id="PS50931">
    <property type="entry name" value="HTH_LYSR"/>
    <property type="match status" value="1"/>
</dbReference>
<dbReference type="PANTHER" id="PTHR30537:SF5">
    <property type="entry name" value="HTH-TYPE TRANSCRIPTIONAL ACTIVATOR TTDR-RELATED"/>
    <property type="match status" value="1"/>
</dbReference>
<keyword evidence="8" id="KW-1185">Reference proteome</keyword>
<dbReference type="RefSeq" id="WP_109563793.1">
    <property type="nucleotide sequence ID" value="NZ_QGDJ01000003.1"/>
</dbReference>
<accession>A0A2Y9ALG8</accession>
<reference evidence="6 8" key="2">
    <citation type="submission" date="2018-03" db="EMBL/GenBank/DDBJ databases">
        <title>Genomic Encyclopedia of Archaeal and Bacterial Type Strains, Phase II (KMG-II): from individual species to whole genera.</title>
        <authorList>
            <person name="Goeker M."/>
        </authorList>
    </citation>
    <scope>NUCLEOTIDE SEQUENCE [LARGE SCALE GENOMIC DNA]</scope>
    <source>
        <strain evidence="6 8">DSM 25227</strain>
    </source>
</reference>
<dbReference type="Pfam" id="PF03466">
    <property type="entry name" value="LysR_substrate"/>
    <property type="match status" value="1"/>
</dbReference>
<dbReference type="InterPro" id="IPR036390">
    <property type="entry name" value="WH_DNA-bd_sf"/>
</dbReference>
<evidence type="ECO:0000256" key="3">
    <source>
        <dbReference type="ARBA" id="ARBA00023125"/>
    </source>
</evidence>
<evidence type="ECO:0000313" key="6">
    <source>
        <dbReference type="EMBL" id="PWJ20187.1"/>
    </source>
</evidence>
<sequence length="298" mass="32037">MDRLNETALFLAVVDHGSFSAAARAIGQTPSAVGKRIRLLEERLGVDLLTRSTRRMALTDAGRRYAEDAREILSRLEALEEDITAGTGQLRGTVRLTSPIAYGQRFVVPAVTEFMHRHPQVEIELSLTDRKIDLVAEGVDLAVRTGIVADSGLIGRRLGPYRRSICAAPDYIAAHGTPRTPGDLGSHRCLRLPTEKMPIAWGLEVSAHKGLRLGPGLVCNSLDALHDACCAGLGLACLPEFMAGKSIAAGHLVPLLQAHHDPAADGAILILRPETSVVTRRLRALVDHLVAHLRPAPG</sequence>
<evidence type="ECO:0000259" key="5">
    <source>
        <dbReference type="PROSITE" id="PS50931"/>
    </source>
</evidence>
<evidence type="ECO:0000313" key="8">
    <source>
        <dbReference type="Proteomes" id="UP000245839"/>
    </source>
</evidence>
<dbReference type="GO" id="GO:0003677">
    <property type="term" value="F:DNA binding"/>
    <property type="evidence" value="ECO:0007669"/>
    <property type="project" value="UniProtKB-KW"/>
</dbReference>
<dbReference type="AlphaFoldDB" id="A0A2Y9ALG8"/>
<dbReference type="Pfam" id="PF00126">
    <property type="entry name" value="HTH_1"/>
    <property type="match status" value="1"/>
</dbReference>
<feature type="domain" description="HTH lysR-type" evidence="5">
    <location>
        <begin position="1"/>
        <end position="59"/>
    </location>
</feature>
<evidence type="ECO:0000256" key="2">
    <source>
        <dbReference type="ARBA" id="ARBA00023015"/>
    </source>
</evidence>